<dbReference type="Proteomes" id="UP001139461">
    <property type="component" value="Unassembled WGS sequence"/>
</dbReference>
<dbReference type="Pfam" id="PF12836">
    <property type="entry name" value="HHH_3"/>
    <property type="match status" value="2"/>
</dbReference>
<comment type="caution">
    <text evidence="3">The sequence shown here is derived from an EMBL/GenBank/DDBJ whole genome shotgun (WGS) entry which is preliminary data.</text>
</comment>
<feature type="transmembrane region" description="Helical" evidence="1">
    <location>
        <begin position="16"/>
        <end position="34"/>
    </location>
</feature>
<dbReference type="InterPro" id="IPR051675">
    <property type="entry name" value="Endo/Exo/Phosphatase_dom_1"/>
</dbReference>
<dbReference type="EMBL" id="JAIRBA010000022">
    <property type="protein sequence ID" value="MCG2419629.1"/>
    <property type="molecule type" value="Genomic_DNA"/>
</dbReference>
<dbReference type="PANTHER" id="PTHR21180">
    <property type="entry name" value="ENDONUCLEASE/EXONUCLEASE/PHOSPHATASE FAMILY DOMAIN-CONTAINING PROTEIN 1"/>
    <property type="match status" value="1"/>
</dbReference>
<dbReference type="SMART" id="SM00278">
    <property type="entry name" value="HhH1"/>
    <property type="match status" value="3"/>
</dbReference>
<evidence type="ECO:0000259" key="2">
    <source>
        <dbReference type="SMART" id="SM00278"/>
    </source>
</evidence>
<keyword evidence="1" id="KW-0472">Membrane</keyword>
<dbReference type="InterPro" id="IPR003583">
    <property type="entry name" value="Hlx-hairpin-Hlx_DNA-bd_motif"/>
</dbReference>
<evidence type="ECO:0000313" key="4">
    <source>
        <dbReference type="Proteomes" id="UP001139461"/>
    </source>
</evidence>
<accession>A0A9X1U1C9</accession>
<reference evidence="3" key="1">
    <citation type="submission" date="2021-09" db="EMBL/GenBank/DDBJ databases">
        <title>Genome of Aequorivita sp. strain F47161.</title>
        <authorList>
            <person name="Wang Y."/>
        </authorList>
    </citation>
    <scope>NUCLEOTIDE SEQUENCE</scope>
    <source>
        <strain evidence="3">F47161</strain>
    </source>
</reference>
<keyword evidence="4" id="KW-1185">Reference proteome</keyword>
<dbReference type="AlphaFoldDB" id="A0A9X1U1C9"/>
<gene>
    <name evidence="3" type="ORF">K8089_11395</name>
</gene>
<organism evidence="3 4">
    <name type="scientific">Aequorivita vitellina</name>
    <dbReference type="NCBI Taxonomy" id="2874475"/>
    <lineage>
        <taxon>Bacteria</taxon>
        <taxon>Pseudomonadati</taxon>
        <taxon>Bacteroidota</taxon>
        <taxon>Flavobacteriia</taxon>
        <taxon>Flavobacteriales</taxon>
        <taxon>Flavobacteriaceae</taxon>
        <taxon>Aequorivita</taxon>
    </lineage>
</organism>
<feature type="domain" description="Helix-hairpin-helix DNA-binding motif class 1" evidence="2">
    <location>
        <begin position="241"/>
        <end position="260"/>
    </location>
</feature>
<dbReference type="GO" id="GO:0015628">
    <property type="term" value="P:protein secretion by the type II secretion system"/>
    <property type="evidence" value="ECO:0007669"/>
    <property type="project" value="TreeGrafter"/>
</dbReference>
<dbReference type="GO" id="GO:0006281">
    <property type="term" value="P:DNA repair"/>
    <property type="evidence" value="ECO:0007669"/>
    <property type="project" value="InterPro"/>
</dbReference>
<protein>
    <submittedName>
        <fullName evidence="3">Helix-hairpin-helix domain-containing protein</fullName>
    </submittedName>
</protein>
<feature type="domain" description="Helix-hairpin-helix DNA-binding motif class 1" evidence="2">
    <location>
        <begin position="271"/>
        <end position="290"/>
    </location>
</feature>
<keyword evidence="1" id="KW-1133">Transmembrane helix</keyword>
<proteinExistence type="predicted"/>
<dbReference type="Gene3D" id="1.10.150.280">
    <property type="entry name" value="AF1531-like domain"/>
    <property type="match status" value="2"/>
</dbReference>
<keyword evidence="1" id="KW-0812">Transmembrane</keyword>
<dbReference type="GO" id="GO:0015627">
    <property type="term" value="C:type II protein secretion system complex"/>
    <property type="evidence" value="ECO:0007669"/>
    <property type="project" value="TreeGrafter"/>
</dbReference>
<evidence type="ECO:0000256" key="1">
    <source>
        <dbReference type="SAM" id="Phobius"/>
    </source>
</evidence>
<name>A0A9X1U1C9_9FLAO</name>
<dbReference type="PANTHER" id="PTHR21180:SF32">
    <property type="entry name" value="ENDONUCLEASE_EXONUCLEASE_PHOSPHATASE FAMILY DOMAIN-CONTAINING PROTEIN 1"/>
    <property type="match status" value="1"/>
</dbReference>
<feature type="domain" description="Helix-hairpin-helix DNA-binding motif class 1" evidence="2">
    <location>
        <begin position="172"/>
        <end position="191"/>
    </location>
</feature>
<dbReference type="GO" id="GO:0003677">
    <property type="term" value="F:DNA binding"/>
    <property type="evidence" value="ECO:0007669"/>
    <property type="project" value="InterPro"/>
</dbReference>
<dbReference type="InterPro" id="IPR010994">
    <property type="entry name" value="RuvA_2-like"/>
</dbReference>
<evidence type="ECO:0000313" key="3">
    <source>
        <dbReference type="EMBL" id="MCG2419629.1"/>
    </source>
</evidence>
<dbReference type="RefSeq" id="WP_237603417.1">
    <property type="nucleotide sequence ID" value="NZ_JAIRBA010000022.1"/>
</dbReference>
<sequence length="294" mass="33851">MELKSHFTFSKQQRSGILLLLLLIITLLCVYWFVDFSEEDTLDVTSAEIVSLQQELDSLRLVEIEDKKPKIYPFNPNYITDFKSYTLGMTNEEIDKLHQFRNEGKWINSTADFKAVTGVSDSLLNELSPLFKFPEWITNPKPKTDFKNYKSETGFSEKSFAQKIDLNKATEEQLRQVSGIGATLSKRIIKYREKLGGFSSDIQLNNVYGLEPAVVHRTLNLFTVKTPKNIEKINVNTASASDISTIPGVSFKMAKNIWEYRRLREKISSIQELEKIEGMTQRKLQLIQLYLSVE</sequence>
<dbReference type="SUPFAM" id="SSF47781">
    <property type="entry name" value="RuvA domain 2-like"/>
    <property type="match status" value="2"/>
</dbReference>